<dbReference type="Pfam" id="PF00795">
    <property type="entry name" value="CN_hydrolase"/>
    <property type="match status" value="1"/>
</dbReference>
<comment type="subcellular location">
    <subcellularLocation>
        <location evidence="1 9">Cell membrane</location>
        <topology evidence="1 9">Multi-pass membrane protein</topology>
    </subcellularLocation>
</comment>
<organism evidence="11 12">
    <name type="scientific">Candidatus Sherwoodlollariibacterium unditelluris</name>
    <dbReference type="NCBI Taxonomy" id="1974757"/>
    <lineage>
        <taxon>Bacteria</taxon>
        <taxon>Pseudomonadati</taxon>
        <taxon>Candidatus Omnitrophota</taxon>
        <taxon>Candidatus Sherwoodlollariibacterium</taxon>
    </lineage>
</organism>
<dbReference type="GO" id="GO:0016410">
    <property type="term" value="F:N-acyltransferase activity"/>
    <property type="evidence" value="ECO:0007669"/>
    <property type="project" value="UniProtKB-UniRule"/>
</dbReference>
<keyword evidence="8 9" id="KW-0012">Acyltransferase</keyword>
<comment type="similarity">
    <text evidence="2 9">Belongs to the CN hydrolase family. Apolipoprotein N-acyltransferase subfamily.</text>
</comment>
<feature type="domain" description="CN hydrolase" evidence="10">
    <location>
        <begin position="261"/>
        <end position="499"/>
    </location>
</feature>
<dbReference type="PROSITE" id="PS50263">
    <property type="entry name" value="CN_HYDROLASE"/>
    <property type="match status" value="1"/>
</dbReference>
<dbReference type="EMBL" id="PCRK01000142">
    <property type="protein sequence ID" value="PIP18933.1"/>
    <property type="molecule type" value="Genomic_DNA"/>
</dbReference>
<dbReference type="EC" id="2.3.1.269" evidence="9"/>
<feature type="transmembrane region" description="Helical" evidence="9">
    <location>
        <begin position="62"/>
        <end position="82"/>
    </location>
</feature>
<dbReference type="Gene3D" id="3.60.110.10">
    <property type="entry name" value="Carbon-nitrogen hydrolase"/>
    <property type="match status" value="1"/>
</dbReference>
<evidence type="ECO:0000256" key="9">
    <source>
        <dbReference type="HAMAP-Rule" id="MF_01148"/>
    </source>
</evidence>
<accession>A0A2G9YJM8</accession>
<keyword evidence="11" id="KW-0449">Lipoprotein</keyword>
<name>A0A2G9YJM8_9BACT</name>
<dbReference type="PANTHER" id="PTHR38686:SF1">
    <property type="entry name" value="APOLIPOPROTEIN N-ACYLTRANSFERASE"/>
    <property type="match status" value="1"/>
</dbReference>
<dbReference type="AlphaFoldDB" id="A0A2G9YJM8"/>
<dbReference type="GO" id="GO:0042158">
    <property type="term" value="P:lipoprotein biosynthetic process"/>
    <property type="evidence" value="ECO:0007669"/>
    <property type="project" value="UniProtKB-UniRule"/>
</dbReference>
<keyword evidence="7 9" id="KW-0472">Membrane</keyword>
<dbReference type="PANTHER" id="PTHR38686">
    <property type="entry name" value="APOLIPOPROTEIN N-ACYLTRANSFERASE"/>
    <property type="match status" value="1"/>
</dbReference>
<feature type="transmembrane region" description="Helical" evidence="9">
    <location>
        <begin position="178"/>
        <end position="203"/>
    </location>
</feature>
<keyword evidence="5 9" id="KW-0812">Transmembrane</keyword>
<evidence type="ECO:0000256" key="3">
    <source>
        <dbReference type="ARBA" id="ARBA00022475"/>
    </source>
</evidence>
<evidence type="ECO:0000259" key="10">
    <source>
        <dbReference type="PROSITE" id="PS50263"/>
    </source>
</evidence>
<dbReference type="InterPro" id="IPR036526">
    <property type="entry name" value="C-N_Hydrolase_sf"/>
</dbReference>
<keyword evidence="6 9" id="KW-1133">Transmembrane helix</keyword>
<evidence type="ECO:0000313" key="11">
    <source>
        <dbReference type="EMBL" id="PIP18933.1"/>
    </source>
</evidence>
<feature type="transmembrane region" description="Helical" evidence="9">
    <location>
        <begin position="134"/>
        <end position="158"/>
    </location>
</feature>
<evidence type="ECO:0000256" key="6">
    <source>
        <dbReference type="ARBA" id="ARBA00022989"/>
    </source>
</evidence>
<feature type="transmembrane region" description="Helical" evidence="9">
    <location>
        <begin position="12"/>
        <end position="32"/>
    </location>
</feature>
<dbReference type="CDD" id="cd07571">
    <property type="entry name" value="ALP_N-acyl_transferase"/>
    <property type="match status" value="1"/>
</dbReference>
<dbReference type="InterPro" id="IPR004563">
    <property type="entry name" value="Apolipo_AcylTrfase"/>
</dbReference>
<dbReference type="UniPathway" id="UPA00666"/>
<proteinExistence type="inferred from homology"/>
<dbReference type="HAMAP" id="MF_01148">
    <property type="entry name" value="Lnt"/>
    <property type="match status" value="1"/>
</dbReference>
<evidence type="ECO:0000256" key="4">
    <source>
        <dbReference type="ARBA" id="ARBA00022679"/>
    </source>
</evidence>
<evidence type="ECO:0000313" key="12">
    <source>
        <dbReference type="Proteomes" id="UP000231292"/>
    </source>
</evidence>
<evidence type="ECO:0000256" key="8">
    <source>
        <dbReference type="ARBA" id="ARBA00023315"/>
    </source>
</evidence>
<reference evidence="11 12" key="1">
    <citation type="submission" date="2017-09" db="EMBL/GenBank/DDBJ databases">
        <title>Depth-based differentiation of microbial function through sediment-hosted aquifers and enrichment of novel symbionts in the deep terrestrial subsurface.</title>
        <authorList>
            <person name="Probst A.J."/>
            <person name="Ladd B."/>
            <person name="Jarett J.K."/>
            <person name="Geller-Mcgrath D.E."/>
            <person name="Sieber C.M."/>
            <person name="Emerson J.B."/>
            <person name="Anantharaman K."/>
            <person name="Thomas B.C."/>
            <person name="Malmstrom R."/>
            <person name="Stieglmeier M."/>
            <person name="Klingl A."/>
            <person name="Woyke T."/>
            <person name="Ryan C.M."/>
            <person name="Banfield J.F."/>
        </authorList>
    </citation>
    <scope>NUCLEOTIDE SEQUENCE [LARGE SCALE GENOMIC DNA]</scope>
    <source>
        <strain evidence="11">CG23_combo_of_CG06-09_8_20_14_all_41_10</strain>
    </source>
</reference>
<comment type="pathway">
    <text evidence="9">Protein modification; lipoprotein biosynthesis (N-acyl transfer).</text>
</comment>
<comment type="caution">
    <text evidence="11">The sequence shown here is derived from an EMBL/GenBank/DDBJ whole genome shotgun (WGS) entry which is preliminary data.</text>
</comment>
<dbReference type="InterPro" id="IPR003010">
    <property type="entry name" value="C-N_Hydrolase"/>
</dbReference>
<evidence type="ECO:0000256" key="1">
    <source>
        <dbReference type="ARBA" id="ARBA00004651"/>
    </source>
</evidence>
<dbReference type="NCBIfam" id="TIGR00546">
    <property type="entry name" value="lnt"/>
    <property type="match status" value="1"/>
</dbReference>
<evidence type="ECO:0000256" key="7">
    <source>
        <dbReference type="ARBA" id="ARBA00023136"/>
    </source>
</evidence>
<keyword evidence="4 9" id="KW-0808">Transferase</keyword>
<protein>
    <recommendedName>
        <fullName evidence="9">Apolipoprotein N-acyltransferase</fullName>
        <shortName evidence="9">ALP N-acyltransferase</shortName>
        <ecNumber evidence="9">2.3.1.269</ecNumber>
    </recommendedName>
</protein>
<dbReference type="SUPFAM" id="SSF56317">
    <property type="entry name" value="Carbon-nitrogen hydrolase"/>
    <property type="match status" value="1"/>
</dbReference>
<keyword evidence="3 9" id="KW-1003">Cell membrane</keyword>
<dbReference type="InterPro" id="IPR045378">
    <property type="entry name" value="LNT_N"/>
</dbReference>
<sequence length="541" mass="61788">MLRKIRAHIAYRISHIAKGLSLCLLSALLLIFSFPNSNLWLFAWFGFVPLFFALRDKSKIQAFLLAYFTGVIFWLGIIYWLIHVTFIGMVILALYLALYFGVFGLIAHCYALYLPGRQAPQNMTGEAGAIRYTLILPSVWVILEYIRSHLFTGFPWALLGYSQYLNLPVIQIADITGAWGVSFLIMMGNVTLYGLIINFRLPFTVYRLPFSRGEDKRYTVHKTRSLAISLFALTFVLAYGYYRLHATRYTVNGTRIKISIIQGNILQELKWDMRARDLIMQKYFELTSKAAKDNPDLIIWPEAALPVVLEDEPAYYLRLCDYIKTLNKPLLFGSVTLRQDLYYNSALLLSGEAKLLNQYDKLHLVPFGEYVPFRDILKFLDTIAPIGDIAKGKDYTIFGFPVNFGVLICFEDVFPGLARNFVTRGAKFLVNITNDAWFGKTSEAYQHLSASVFRAVENRIYLVRCANTGVSAFISPLGKITAWVNDSKGNNIFVSGYRTETMSISYDKPSFYNRYGDIFPACCLFVVLYATISKVYKKKEV</sequence>
<dbReference type="Proteomes" id="UP000231292">
    <property type="component" value="Unassembled WGS sequence"/>
</dbReference>
<evidence type="ECO:0000256" key="2">
    <source>
        <dbReference type="ARBA" id="ARBA00010065"/>
    </source>
</evidence>
<dbReference type="Pfam" id="PF20154">
    <property type="entry name" value="LNT_N"/>
    <property type="match status" value="1"/>
</dbReference>
<feature type="transmembrane region" description="Helical" evidence="9">
    <location>
        <begin position="38"/>
        <end position="55"/>
    </location>
</feature>
<comment type="catalytic activity">
    <reaction evidence="9">
        <text>N-terminal S-1,2-diacyl-sn-glyceryl-L-cysteinyl-[lipoprotein] + a glycerophospholipid = N-acyl-S-1,2-diacyl-sn-glyceryl-L-cysteinyl-[lipoprotein] + a 2-acyl-sn-glycero-3-phospholipid + H(+)</text>
        <dbReference type="Rhea" id="RHEA:48228"/>
        <dbReference type="Rhea" id="RHEA-COMP:14681"/>
        <dbReference type="Rhea" id="RHEA-COMP:14684"/>
        <dbReference type="ChEBI" id="CHEBI:15378"/>
        <dbReference type="ChEBI" id="CHEBI:136912"/>
        <dbReference type="ChEBI" id="CHEBI:140656"/>
        <dbReference type="ChEBI" id="CHEBI:140657"/>
        <dbReference type="ChEBI" id="CHEBI:140660"/>
        <dbReference type="EC" id="2.3.1.269"/>
    </reaction>
</comment>
<dbReference type="GO" id="GO:0005886">
    <property type="term" value="C:plasma membrane"/>
    <property type="evidence" value="ECO:0007669"/>
    <property type="project" value="UniProtKB-SubCell"/>
</dbReference>
<gene>
    <name evidence="9 11" type="primary">lnt</name>
    <name evidence="11" type="ORF">COX41_05555</name>
</gene>
<feature type="transmembrane region" description="Helical" evidence="9">
    <location>
        <begin position="224"/>
        <end position="242"/>
    </location>
</feature>
<evidence type="ECO:0000256" key="5">
    <source>
        <dbReference type="ARBA" id="ARBA00022692"/>
    </source>
</evidence>
<comment type="function">
    <text evidence="9">Catalyzes the phospholipid dependent N-acylation of the N-terminal cysteine of apolipoprotein, the last step in lipoprotein maturation.</text>
</comment>
<feature type="transmembrane region" description="Helical" evidence="9">
    <location>
        <begin position="88"/>
        <end position="113"/>
    </location>
</feature>